<dbReference type="InterPro" id="IPR011761">
    <property type="entry name" value="ATP-grasp"/>
</dbReference>
<reference evidence="7 8" key="1">
    <citation type="submission" date="2019-04" db="EMBL/GenBank/DDBJ databases">
        <title>Lampropedia sp YIM MLB12 draf genome.</title>
        <authorList>
            <person name="Wang Y.-X."/>
        </authorList>
    </citation>
    <scope>NUCLEOTIDE SEQUENCE [LARGE SCALE GENOMIC DNA]</scope>
    <source>
        <strain evidence="7 8">YIM MLB12</strain>
    </source>
</reference>
<dbReference type="PROSITE" id="PS50975">
    <property type="entry name" value="ATP_GRASP"/>
    <property type="match status" value="1"/>
</dbReference>
<gene>
    <name evidence="7" type="ORF">E8K88_15205</name>
</gene>
<dbReference type="InterPro" id="IPR013815">
    <property type="entry name" value="ATP_grasp_subdomain_1"/>
</dbReference>
<keyword evidence="3 5" id="KW-0067">ATP-binding</keyword>
<organism evidence="7 8">
    <name type="scientific">Lampropedia aestuarii</name>
    <dbReference type="NCBI Taxonomy" id="2562762"/>
    <lineage>
        <taxon>Bacteria</taxon>
        <taxon>Pseudomonadati</taxon>
        <taxon>Pseudomonadota</taxon>
        <taxon>Betaproteobacteria</taxon>
        <taxon>Burkholderiales</taxon>
        <taxon>Comamonadaceae</taxon>
        <taxon>Lampropedia</taxon>
    </lineage>
</organism>
<feature type="domain" description="ATP-grasp" evidence="6">
    <location>
        <begin position="492"/>
        <end position="528"/>
    </location>
</feature>
<proteinExistence type="inferred from homology"/>
<dbReference type="PANTHER" id="PTHR43334:SF1">
    <property type="entry name" value="3-HYDROXYPROPIONATE--COA LIGASE [ADP-FORMING]"/>
    <property type="match status" value="1"/>
</dbReference>
<keyword evidence="8" id="KW-1185">Reference proteome</keyword>
<dbReference type="Pfam" id="PF13380">
    <property type="entry name" value="CoA_binding_2"/>
    <property type="match status" value="1"/>
</dbReference>
<dbReference type="EMBL" id="SSWX01000024">
    <property type="protein sequence ID" value="THJ31393.1"/>
    <property type="molecule type" value="Genomic_DNA"/>
</dbReference>
<dbReference type="Pfam" id="PF13549">
    <property type="entry name" value="ATP-grasp_5"/>
    <property type="match status" value="1"/>
</dbReference>
<evidence type="ECO:0000256" key="3">
    <source>
        <dbReference type="ARBA" id="ARBA00022840"/>
    </source>
</evidence>
<dbReference type="Pfam" id="PF19045">
    <property type="entry name" value="Ligase_CoA_2"/>
    <property type="match status" value="1"/>
</dbReference>
<dbReference type="SUPFAM" id="SSF56059">
    <property type="entry name" value="Glutathione synthetase ATP-binding domain-like"/>
    <property type="match status" value="1"/>
</dbReference>
<dbReference type="FunFam" id="3.30.1490.20:FF:000020">
    <property type="entry name" value="Protein lysine acetyltransferase"/>
    <property type="match status" value="1"/>
</dbReference>
<evidence type="ECO:0000256" key="4">
    <source>
        <dbReference type="ARBA" id="ARBA00060888"/>
    </source>
</evidence>
<dbReference type="AlphaFoldDB" id="A0A4S5BKD1"/>
<comment type="caution">
    <text evidence="7">The sequence shown here is derived from an EMBL/GenBank/DDBJ whole genome shotgun (WGS) entry which is preliminary data.</text>
</comment>
<dbReference type="Gene3D" id="3.30.1490.20">
    <property type="entry name" value="ATP-grasp fold, A domain"/>
    <property type="match status" value="1"/>
</dbReference>
<dbReference type="Gene3D" id="3.40.50.720">
    <property type="entry name" value="NAD(P)-binding Rossmann-like Domain"/>
    <property type="match status" value="1"/>
</dbReference>
<protein>
    <submittedName>
        <fullName evidence="7">Acetate--CoA ligase family protein</fullName>
    </submittedName>
</protein>
<evidence type="ECO:0000256" key="5">
    <source>
        <dbReference type="PROSITE-ProRule" id="PRU00409"/>
    </source>
</evidence>
<dbReference type="GO" id="GO:0043758">
    <property type="term" value="F:acetate-CoA ligase (ADP-forming) activity"/>
    <property type="evidence" value="ECO:0007669"/>
    <property type="project" value="InterPro"/>
</dbReference>
<dbReference type="InterPro" id="IPR016102">
    <property type="entry name" value="Succinyl-CoA_synth-like"/>
</dbReference>
<dbReference type="Pfam" id="PF13607">
    <property type="entry name" value="Succ_CoA_lig"/>
    <property type="match status" value="1"/>
</dbReference>
<dbReference type="PANTHER" id="PTHR43334">
    <property type="entry name" value="ACETATE--COA LIGASE [ADP-FORMING]"/>
    <property type="match status" value="1"/>
</dbReference>
<keyword evidence="1 7" id="KW-0436">Ligase</keyword>
<dbReference type="SUPFAM" id="SSF52210">
    <property type="entry name" value="Succinyl-CoA synthetase domains"/>
    <property type="match status" value="2"/>
</dbReference>
<accession>A0A4S5BKD1</accession>
<dbReference type="Gene3D" id="3.30.470.20">
    <property type="entry name" value="ATP-grasp fold, B domain"/>
    <property type="match status" value="1"/>
</dbReference>
<dbReference type="InterPro" id="IPR043938">
    <property type="entry name" value="Ligase_CoA_dom"/>
</dbReference>
<dbReference type="GO" id="GO:0005524">
    <property type="term" value="F:ATP binding"/>
    <property type="evidence" value="ECO:0007669"/>
    <property type="project" value="UniProtKB-UniRule"/>
</dbReference>
<dbReference type="InterPro" id="IPR032875">
    <property type="entry name" value="Succ_CoA_lig_flav_dom"/>
</dbReference>
<evidence type="ECO:0000256" key="2">
    <source>
        <dbReference type="ARBA" id="ARBA00022741"/>
    </source>
</evidence>
<dbReference type="GO" id="GO:0046872">
    <property type="term" value="F:metal ion binding"/>
    <property type="evidence" value="ECO:0007669"/>
    <property type="project" value="InterPro"/>
</dbReference>
<evidence type="ECO:0000313" key="8">
    <source>
        <dbReference type="Proteomes" id="UP000306236"/>
    </source>
</evidence>
<dbReference type="SMART" id="SM00881">
    <property type="entry name" value="CoA_binding"/>
    <property type="match status" value="1"/>
</dbReference>
<evidence type="ECO:0000256" key="1">
    <source>
        <dbReference type="ARBA" id="ARBA00022598"/>
    </source>
</evidence>
<dbReference type="InterPro" id="IPR003781">
    <property type="entry name" value="CoA-bd"/>
</dbReference>
<dbReference type="Gene3D" id="3.40.50.261">
    <property type="entry name" value="Succinyl-CoA synthetase domains"/>
    <property type="match status" value="2"/>
</dbReference>
<dbReference type="InterPro" id="IPR036291">
    <property type="entry name" value="NAD(P)-bd_dom_sf"/>
</dbReference>
<dbReference type="Proteomes" id="UP000306236">
    <property type="component" value="Unassembled WGS sequence"/>
</dbReference>
<sequence length="716" mass="76766">MLAPVKTAQHRLSPLLNPQSIAIIGASNNGARIGGMPLAHLTKFGYQGQIYPINPKYEEVFGLRCWPSIEDLPAAPDLVVLAIGAADVLPMLKRCAAKGTKAVIVYAAGFAEEGEQGAQLQRELEAYVATTDLVVAGPNAMGFANLNTQAHTNFASVFNTAPMQQGQGSVSLLTQSGNVCAAVYAIARRLGVSFSHFINTGNEACVDFSQYLEYLAQDEATEVVMGYIEELRDGPRFIAAAQAFAERDKLLVLYKAGETDKGSEAVRSHTSALAGDKAIYQAAFKQLNIIQSNDFVQMAELANLARYRHLSAGKRVAIITISGALGAILADKFIGQGLEVPTLPEDLQATLRTGIPDYGMVSNPVDVTGNVVNDPGFMRTALEALAQSSAVDSIVIYAPGYMLDRMANDLAEVSAQYTKLFIAIDTGAAQSREQLRASGVPVFSDIGVAVNAVSPFLLWQERRKHNTWRQAAKPAVSECAQLPAQLNEYDTKKLLAQFQLPMCDERCASNADEAVAIADAIGYPVALKILSADIAHKTEAGGIKLNLHNAQQVAQAFADVMRNAKAYAPNAQIDGALVCTMESGIAELIVGASRDPVFGMTLTVGLGGVLTEIYKDVSHRLLPVNTSMAREMLQELKAFALLDGYRGRPRADINAACQAIASFSNAVLALQEQVQEVEVNPLLVKEQDQGVRMLDALILRNHTTHDNARGCTTTIA</sequence>
<dbReference type="InterPro" id="IPR051538">
    <property type="entry name" value="Acyl-CoA_Synth/Transferase"/>
</dbReference>
<dbReference type="SUPFAM" id="SSF51735">
    <property type="entry name" value="NAD(P)-binding Rossmann-fold domains"/>
    <property type="match status" value="1"/>
</dbReference>
<evidence type="ECO:0000259" key="6">
    <source>
        <dbReference type="PROSITE" id="PS50975"/>
    </source>
</evidence>
<comment type="similarity">
    <text evidence="4">In the N-terminal section; belongs to the acetate CoA ligase alpha subunit family.</text>
</comment>
<evidence type="ECO:0000313" key="7">
    <source>
        <dbReference type="EMBL" id="THJ31393.1"/>
    </source>
</evidence>
<dbReference type="OrthoDB" id="9807426at2"/>
<name>A0A4S5BKD1_9BURK</name>
<keyword evidence="2 5" id="KW-0547">Nucleotide-binding</keyword>